<dbReference type="PANTHER" id="PTHR36153:SF1">
    <property type="entry name" value="TYPE VI SECRETION SYSTEM COMPONENT TSSM1"/>
    <property type="match status" value="1"/>
</dbReference>
<dbReference type="AlphaFoldDB" id="A0A6I3WH41"/>
<dbReference type="InterPro" id="IPR053156">
    <property type="entry name" value="T6SS_TssM-like"/>
</dbReference>
<feature type="domain" description="IcmF-related" evidence="3">
    <location>
        <begin position="487"/>
        <end position="776"/>
    </location>
</feature>
<reference evidence="5 6" key="1">
    <citation type="submission" date="2019-11" db="EMBL/GenBank/DDBJ databases">
        <title>Pseudomonas karstica sp. nov. and Pseudomonas spelaei sp. nov. from karst caves.</title>
        <authorList>
            <person name="Zeman M."/>
        </authorList>
    </citation>
    <scope>NUCLEOTIDE SEQUENCE [LARGE SCALE GENOMIC DNA]</scope>
    <source>
        <strain evidence="5 6">CCM 7893</strain>
    </source>
</reference>
<dbReference type="Pfam" id="PF06761">
    <property type="entry name" value="IcmF-related"/>
    <property type="match status" value="1"/>
</dbReference>
<dbReference type="PANTHER" id="PTHR36153">
    <property type="entry name" value="INNER MEMBRANE PROTEIN-RELATED"/>
    <property type="match status" value="1"/>
</dbReference>
<keyword evidence="1" id="KW-1133">Transmembrane helix</keyword>
<evidence type="ECO:0000313" key="6">
    <source>
        <dbReference type="Proteomes" id="UP000438196"/>
    </source>
</evidence>
<dbReference type="InterPro" id="IPR017731">
    <property type="entry name" value="TssM1-like"/>
</dbReference>
<keyword evidence="1" id="KW-0472">Membrane</keyword>
<gene>
    <name evidence="5" type="primary">tssM</name>
    <name evidence="5" type="ORF">GNF76_15940</name>
</gene>
<dbReference type="EMBL" id="WNNK01000012">
    <property type="protein sequence ID" value="MUF05846.1"/>
    <property type="molecule type" value="Genomic_DNA"/>
</dbReference>
<accession>A0A6I3WH41</accession>
<feature type="domain" description="Type VI secretion system component TssM1 N-terminal" evidence="4">
    <location>
        <begin position="192"/>
        <end position="440"/>
    </location>
</feature>
<protein>
    <submittedName>
        <fullName evidence="5">Type VI secretion system membrane subunit TssM</fullName>
    </submittedName>
</protein>
<organism evidence="5 6">
    <name type="scientific">Pseudomonas spelaei</name>
    <dbReference type="NCBI Taxonomy" id="1055469"/>
    <lineage>
        <taxon>Bacteria</taxon>
        <taxon>Pseudomonadati</taxon>
        <taxon>Pseudomonadota</taxon>
        <taxon>Gammaproteobacteria</taxon>
        <taxon>Pseudomonadales</taxon>
        <taxon>Pseudomonadaceae</taxon>
        <taxon>Pseudomonas</taxon>
    </lineage>
</organism>
<keyword evidence="1" id="KW-0812">Transmembrane</keyword>
<evidence type="ECO:0000259" key="3">
    <source>
        <dbReference type="Pfam" id="PF06761"/>
    </source>
</evidence>
<dbReference type="Proteomes" id="UP000438196">
    <property type="component" value="Unassembled WGS sequence"/>
</dbReference>
<evidence type="ECO:0000256" key="1">
    <source>
        <dbReference type="SAM" id="Phobius"/>
    </source>
</evidence>
<feature type="domain" description="Type VI secretion system IcmF C-terminal" evidence="2">
    <location>
        <begin position="1031"/>
        <end position="1137"/>
    </location>
</feature>
<dbReference type="InterPro" id="IPR010623">
    <property type="entry name" value="IcmF_C"/>
</dbReference>
<evidence type="ECO:0000313" key="5">
    <source>
        <dbReference type="EMBL" id="MUF05846.1"/>
    </source>
</evidence>
<dbReference type="Pfam" id="PF06744">
    <property type="entry name" value="IcmF_C"/>
    <property type="match status" value="1"/>
</dbReference>
<dbReference type="OrthoDB" id="9758229at2"/>
<dbReference type="InterPro" id="IPR009612">
    <property type="entry name" value="IcmF-rel"/>
</dbReference>
<dbReference type="InterPro" id="IPR027417">
    <property type="entry name" value="P-loop_NTPase"/>
</dbReference>
<evidence type="ECO:0000259" key="2">
    <source>
        <dbReference type="Pfam" id="PF06744"/>
    </source>
</evidence>
<dbReference type="RefSeq" id="WP_155584101.1">
    <property type="nucleotide sequence ID" value="NZ_JBHSTH010000034.1"/>
</dbReference>
<comment type="caution">
    <text evidence="5">The sequence shown here is derived from an EMBL/GenBank/DDBJ whole genome shotgun (WGS) entry which is preliminary data.</text>
</comment>
<proteinExistence type="predicted"/>
<keyword evidence="6" id="KW-1185">Reference proteome</keyword>
<dbReference type="Pfam" id="PF14331">
    <property type="entry name" value="IcmF-related_N"/>
    <property type="match status" value="1"/>
</dbReference>
<dbReference type="InterPro" id="IPR025743">
    <property type="entry name" value="TssM1_N"/>
</dbReference>
<dbReference type="SUPFAM" id="SSF52540">
    <property type="entry name" value="P-loop containing nucleoside triphosphate hydrolases"/>
    <property type="match status" value="1"/>
</dbReference>
<evidence type="ECO:0000259" key="4">
    <source>
        <dbReference type="Pfam" id="PF14331"/>
    </source>
</evidence>
<sequence length="1156" mass="131249">MKGFFKRTAEFLSVTWLWSLLLVLLIASGVWFVGPLLAVDDHRFWQGSATRLLTISVLFLLWGLAMVFFSRRDVPPQNNPEIRQHKQLVEHEQKAMRVRFREALHRLKTSKRYGERGGRWRNDLPWYLLIGSTGSGKTQLLESDGVQLTHERIDPASIRSASCARDCEWYFADEGVLVETAGRYLSQAADGVDGAGWSMLLELLKRRSRSRPLEGVLVALSMDTLLNGSEQELEILARQVHSRLQDIQQTLRVDLPIYLVLTQADRLPGFAEFFDRLEGEGNDSALGARLACGRGGADADIAEVRLGFEALLQRLSSEIIQRLHQERNLERRGRMLDFPNQVAQVGERLCLFIELAFSAHRYQRVNTLRGFYLTSAGSCTAMGAGMSVSEGQGKGPGSWETRSRFIQGLFSRVVFSGADLAELDSIEQRRLRRRQCTLALAALLVVGVTGLLWMRSYSVNYQHLEQVRDLAQHLQPPSSVSDALVILPILDNYLTAARVFPPGGQARLSEQVGLYQGDSIRPVLDKAYEQTLQRLLLAHVSEMLEEQVRASLGDRERLSDSLRAYLMLNLRERRDPDWLKERVADQWSSRHAGETGVQRRLNEHFERLLEQPFEQTLNDELVAQARQVLRGESLASVVYRVLREQARNLEPYRFSQHLDPRGRVFAGIDQPIPGFYTQRYVRYFAGQGARLVNTLVQENWVLGEGTDLSPMDLRRLMVELEQRYFSEYAEAWSEALGQVRLQDTDTARQGAEQLASLTSAQSPLLQLLQQVREHTRFPSAAERLDELSASKPGQAAPLGQAAQVALDGALAAIPNESFDTARRALQRRFESLHQLLDEQHNPGIELTQALQALNQLHLQLAALSREGQPEQAAFDMVRKRMQGQQDALSDLRNVAMRLPLPLASWIDGLADTHWRRVLDDAYRHVNQRYQSEVYGFYAKAIKQRYPFNAHASSDVALDDFHEFFRPQGVMARFFDGYLRPFVSGDVGRYRLLSLDGRSLPISRALLDQWGRAQVIRRGFFADDQGRPHVRFTLAPYSLDSAVSRAIFRFGGQQMEYRHGPIVPMAFQWPTETEDGRSSLVLERGVERPLGIEKNTGLWSLFRLFDLMQSEPLSGRDVRVLKADLGGLRANYLLTSQSTSSPFDLATWRTFRIPEQL</sequence>
<dbReference type="NCBIfam" id="TIGR03348">
    <property type="entry name" value="VI_IcmF"/>
    <property type="match status" value="1"/>
</dbReference>
<feature type="transmembrane region" description="Helical" evidence="1">
    <location>
        <begin position="12"/>
        <end position="32"/>
    </location>
</feature>
<feature type="transmembrane region" description="Helical" evidence="1">
    <location>
        <begin position="436"/>
        <end position="454"/>
    </location>
</feature>
<name>A0A6I3WH41_9PSED</name>
<feature type="transmembrane region" description="Helical" evidence="1">
    <location>
        <begin position="52"/>
        <end position="69"/>
    </location>
</feature>